<dbReference type="PROSITE" id="PS50104">
    <property type="entry name" value="TIR"/>
    <property type="match status" value="1"/>
</dbReference>
<feature type="compositionally biased region" description="Polar residues" evidence="7">
    <location>
        <begin position="99"/>
        <end position="108"/>
    </location>
</feature>
<dbReference type="OrthoDB" id="6125577at2759"/>
<dbReference type="Pfam" id="PF01582">
    <property type="entry name" value="TIR"/>
    <property type="match status" value="1"/>
</dbReference>
<dbReference type="InterPro" id="IPR002182">
    <property type="entry name" value="NB-ARC"/>
</dbReference>
<dbReference type="SMART" id="SM00255">
    <property type="entry name" value="TIR"/>
    <property type="match status" value="1"/>
</dbReference>
<dbReference type="GO" id="GO:0061809">
    <property type="term" value="F:NAD+ nucleosidase activity, cyclic ADP-ribose generating"/>
    <property type="evidence" value="ECO:0007669"/>
    <property type="project" value="UniProtKB-EC"/>
</dbReference>
<dbReference type="GO" id="GO:0007165">
    <property type="term" value="P:signal transduction"/>
    <property type="evidence" value="ECO:0007669"/>
    <property type="project" value="InterPro"/>
</dbReference>
<dbReference type="InterPro" id="IPR003591">
    <property type="entry name" value="Leu-rich_rpt_typical-subtyp"/>
</dbReference>
<evidence type="ECO:0000256" key="7">
    <source>
        <dbReference type="SAM" id="MobiDB-lite"/>
    </source>
</evidence>
<reference evidence="9" key="1">
    <citation type="submission" date="2020-03" db="EMBL/GenBank/DDBJ databases">
        <title>A high-quality chromosome-level genome assembly of a woody plant with both climbing and erect habits, Rhamnella rubrinervis.</title>
        <authorList>
            <person name="Lu Z."/>
            <person name="Yang Y."/>
            <person name="Zhu X."/>
            <person name="Sun Y."/>
        </authorList>
    </citation>
    <scope>NUCLEOTIDE SEQUENCE</scope>
    <source>
        <strain evidence="9">BYM</strain>
        <tissue evidence="9">Leaf</tissue>
    </source>
</reference>
<dbReference type="InterPro" id="IPR035897">
    <property type="entry name" value="Toll_tir_struct_dom_sf"/>
</dbReference>
<dbReference type="InterPro" id="IPR032675">
    <property type="entry name" value="LRR_dom_sf"/>
</dbReference>
<dbReference type="SUPFAM" id="SSF52200">
    <property type="entry name" value="Toll/Interleukin receptor TIR domain"/>
    <property type="match status" value="1"/>
</dbReference>
<dbReference type="FunFam" id="3.40.50.10140:FF:000007">
    <property type="entry name" value="Disease resistance protein (TIR-NBS-LRR class)"/>
    <property type="match status" value="1"/>
</dbReference>
<dbReference type="SUPFAM" id="SSF52540">
    <property type="entry name" value="P-loop containing nucleoside triphosphate hydrolases"/>
    <property type="match status" value="1"/>
</dbReference>
<name>A0A8K0MSR5_9ROSA</name>
<evidence type="ECO:0000256" key="5">
    <source>
        <dbReference type="ARBA" id="ARBA00023027"/>
    </source>
</evidence>
<dbReference type="GO" id="GO:0043531">
    <property type="term" value="F:ADP binding"/>
    <property type="evidence" value="ECO:0007669"/>
    <property type="project" value="InterPro"/>
</dbReference>
<dbReference type="InterPro" id="IPR045344">
    <property type="entry name" value="C-JID"/>
</dbReference>
<dbReference type="InterPro" id="IPR001611">
    <property type="entry name" value="Leu-rich_rpt"/>
</dbReference>
<dbReference type="Pfam" id="PF20160">
    <property type="entry name" value="C-JID"/>
    <property type="match status" value="1"/>
</dbReference>
<dbReference type="Pfam" id="PF23282">
    <property type="entry name" value="WHD_ROQ1"/>
    <property type="match status" value="1"/>
</dbReference>
<keyword evidence="5" id="KW-0520">NAD</keyword>
<dbReference type="InterPro" id="IPR044974">
    <property type="entry name" value="Disease_R_plants"/>
</dbReference>
<keyword evidence="4" id="KW-0378">Hydrolase</keyword>
<dbReference type="Pfam" id="PF00931">
    <property type="entry name" value="NB-ARC"/>
    <property type="match status" value="1"/>
</dbReference>
<protein>
    <recommendedName>
        <fullName evidence="1">ADP-ribosyl cyclase/cyclic ADP-ribose hydrolase</fullName>
        <ecNumber evidence="1">3.2.2.6</ecNumber>
    </recommendedName>
</protein>
<dbReference type="InterPro" id="IPR027417">
    <property type="entry name" value="P-loop_NTPase"/>
</dbReference>
<organism evidence="9 10">
    <name type="scientific">Rhamnella rubrinervis</name>
    <dbReference type="NCBI Taxonomy" id="2594499"/>
    <lineage>
        <taxon>Eukaryota</taxon>
        <taxon>Viridiplantae</taxon>
        <taxon>Streptophyta</taxon>
        <taxon>Embryophyta</taxon>
        <taxon>Tracheophyta</taxon>
        <taxon>Spermatophyta</taxon>
        <taxon>Magnoliopsida</taxon>
        <taxon>eudicotyledons</taxon>
        <taxon>Gunneridae</taxon>
        <taxon>Pentapetalae</taxon>
        <taxon>rosids</taxon>
        <taxon>fabids</taxon>
        <taxon>Rosales</taxon>
        <taxon>Rhamnaceae</taxon>
        <taxon>rhamnoid group</taxon>
        <taxon>Rhamneae</taxon>
        <taxon>Rhamnella</taxon>
    </lineage>
</organism>
<sequence>MVVSVPDSICKLQFLKVFDMRSSSSGTTLLPKGIWLMNHLRHRNAHIRIKHFSDLAGGIQVDALRNLQVLSSDLCIHEKYKLQQRKAFTIDASSSSSSNPHNTPSLDASSSSSSKPHDNYEVFLSFRGETGKTFTSHLYKALDLKGIYTFLDVIRLERGKDISPGLDKAIEGSRCAVVILSGRYASSLWCMDELVQILKCRKDSKIKQIVLPIFYHVNPDDILKDKGTIWEGFQTLKEEFPDNEEKVKSWRDALIQLANIAGHHVHHGTIEAKFIEDFINAVSSKLFNPALLNISNDHVGMISRLEKLKQCVSRSRSSFGDVRFIGICGLGGLGKTTLARAYFKYMSCQFQASSFLANVRERCENEHDDGLVRLQKQLLTEVLKGEHTINNVFEGKDMISTRLCRKKILVVLDDVDQLKQLEGLAEENNWFGDGSQIIVTTRDESLLKSMYGKKEYIIHKVDELEDSEALQLFSLKAFKSDCPPEDYKELSVKVIEYGSGLPLALVVLGSFLREKTRDQWKSALDRLKEYPEKKIMKSLKISFDGLEETEKNIFLDIACFFNGSSVDYVMNVMDSCGFFPEIGIISLVDKSLLHMDHDMDYDRNILRMHDLLEEMGKEIVGEKSRNEPGRRSRIWLGDDFYHVLNNETGTEEVEAIVCPHMTLENTFTKISTLRGISKMKKLRMLIISSSSSDFMLFKGDCCPDIEYLPNELRFFEWFGFPLKSFPRSFQPYGLVELSLAGSTVIERLWDDPMMEPLYNLKSIDLSLSSKIRRLENSSLFPNLEKLVLRFCLNLEEIDLSNSDLKRLTSLSLRCCKSLKSLPTSMGGLESLKFLDLSYCSSLGNIPGDLDCLNNLEELDATGTGLRDTTPSVGDLKALHGWKNIWNTIAGNGLSSAGLSCLEILHLNNCGIRDGEFPNDFGCLISLEYLDLGRNKFSCLPAHFNQLSKLRHLDLSGCENLTSLGPELPDSLETIEVNYCGELHTFLDPLNQCNLQCSGIYCLDCFKLVKRQGSKRTAITSLGRYLQNPPKPSKRFEIVLPGNEIPSWFTHKVMGSSSISLPLCPNWCTNKWMGFALSSISTTGFVVSRDLFCEIKINQEDWGFGYVHLTRKEYWDTMLWNNHIWLLYLPRDTYFHSEWHKKLGHIQFSFKSRREKEGEVFEQWGVRLVYKGDIEELNLTARDEPIELPADNEDGGEWFF</sequence>
<evidence type="ECO:0000256" key="3">
    <source>
        <dbReference type="ARBA" id="ARBA00022737"/>
    </source>
</evidence>
<dbReference type="InterPro" id="IPR000157">
    <property type="entry name" value="TIR_dom"/>
</dbReference>
<dbReference type="Gene3D" id="3.40.50.10140">
    <property type="entry name" value="Toll/interleukin-1 receptor homology (TIR) domain"/>
    <property type="match status" value="1"/>
</dbReference>
<dbReference type="Proteomes" id="UP000796880">
    <property type="component" value="Unassembled WGS sequence"/>
</dbReference>
<dbReference type="Gene3D" id="3.40.50.300">
    <property type="entry name" value="P-loop containing nucleotide triphosphate hydrolases"/>
    <property type="match status" value="1"/>
</dbReference>
<proteinExistence type="predicted"/>
<evidence type="ECO:0000256" key="6">
    <source>
        <dbReference type="ARBA" id="ARBA00047304"/>
    </source>
</evidence>
<keyword evidence="10" id="KW-1185">Reference proteome</keyword>
<comment type="catalytic activity">
    <reaction evidence="6">
        <text>NAD(+) + H2O = ADP-D-ribose + nicotinamide + H(+)</text>
        <dbReference type="Rhea" id="RHEA:16301"/>
        <dbReference type="ChEBI" id="CHEBI:15377"/>
        <dbReference type="ChEBI" id="CHEBI:15378"/>
        <dbReference type="ChEBI" id="CHEBI:17154"/>
        <dbReference type="ChEBI" id="CHEBI:57540"/>
        <dbReference type="ChEBI" id="CHEBI:57967"/>
        <dbReference type="EC" id="3.2.2.6"/>
    </reaction>
    <physiologicalReaction direction="left-to-right" evidence="6">
        <dbReference type="Rhea" id="RHEA:16302"/>
    </physiologicalReaction>
</comment>
<dbReference type="InterPro" id="IPR058192">
    <property type="entry name" value="WHD_ROQ1-like"/>
</dbReference>
<evidence type="ECO:0000256" key="2">
    <source>
        <dbReference type="ARBA" id="ARBA00022614"/>
    </source>
</evidence>
<keyword evidence="2" id="KW-0433">Leucine-rich repeat</keyword>
<dbReference type="InterPro" id="IPR042197">
    <property type="entry name" value="Apaf_helical"/>
</dbReference>
<dbReference type="PANTHER" id="PTHR11017:SF573">
    <property type="entry name" value="ADP-RIBOSYL CYCLASE_CYCLIC ADP-RIBOSE HYDROLASE"/>
    <property type="match status" value="1"/>
</dbReference>
<dbReference type="EC" id="3.2.2.6" evidence="1"/>
<accession>A0A8K0MSR5</accession>
<evidence type="ECO:0000313" key="10">
    <source>
        <dbReference type="Proteomes" id="UP000796880"/>
    </source>
</evidence>
<evidence type="ECO:0000259" key="8">
    <source>
        <dbReference type="PROSITE" id="PS50104"/>
    </source>
</evidence>
<dbReference type="GO" id="GO:0006952">
    <property type="term" value="P:defense response"/>
    <property type="evidence" value="ECO:0007669"/>
    <property type="project" value="InterPro"/>
</dbReference>
<evidence type="ECO:0000256" key="1">
    <source>
        <dbReference type="ARBA" id="ARBA00011982"/>
    </source>
</evidence>
<dbReference type="Gene3D" id="3.80.10.10">
    <property type="entry name" value="Ribonuclease Inhibitor"/>
    <property type="match status" value="2"/>
</dbReference>
<comment type="caution">
    <text evidence="9">The sequence shown here is derived from an EMBL/GenBank/DDBJ whole genome shotgun (WGS) entry which is preliminary data.</text>
</comment>
<feature type="domain" description="TIR" evidence="8">
    <location>
        <begin position="118"/>
        <end position="286"/>
    </location>
</feature>
<dbReference type="FunFam" id="1.10.8.430:FF:000002">
    <property type="entry name" value="Disease resistance protein (TIR-NBS-LRR class)"/>
    <property type="match status" value="1"/>
</dbReference>
<keyword evidence="3" id="KW-0677">Repeat</keyword>
<dbReference type="PRINTS" id="PR00364">
    <property type="entry name" value="DISEASERSIST"/>
</dbReference>
<dbReference type="Gene3D" id="1.10.8.430">
    <property type="entry name" value="Helical domain of apoptotic protease-activating factors"/>
    <property type="match status" value="1"/>
</dbReference>
<dbReference type="EMBL" id="VOIH02000001">
    <property type="protein sequence ID" value="KAF3456155.1"/>
    <property type="molecule type" value="Genomic_DNA"/>
</dbReference>
<evidence type="ECO:0000313" key="9">
    <source>
        <dbReference type="EMBL" id="KAF3456155.1"/>
    </source>
</evidence>
<dbReference type="SUPFAM" id="SSF52058">
    <property type="entry name" value="L domain-like"/>
    <property type="match status" value="1"/>
</dbReference>
<dbReference type="Pfam" id="PF00560">
    <property type="entry name" value="LRR_1"/>
    <property type="match status" value="1"/>
</dbReference>
<dbReference type="PANTHER" id="PTHR11017">
    <property type="entry name" value="LEUCINE-RICH REPEAT-CONTAINING PROTEIN"/>
    <property type="match status" value="1"/>
</dbReference>
<feature type="region of interest" description="Disordered" evidence="7">
    <location>
        <begin position="92"/>
        <end position="116"/>
    </location>
</feature>
<dbReference type="SMART" id="SM00369">
    <property type="entry name" value="LRR_TYP"/>
    <property type="match status" value="2"/>
</dbReference>
<dbReference type="AlphaFoldDB" id="A0A8K0MSR5"/>
<evidence type="ECO:0000256" key="4">
    <source>
        <dbReference type="ARBA" id="ARBA00022801"/>
    </source>
</evidence>
<gene>
    <name evidence="9" type="ORF">FNV43_RR00805</name>
</gene>